<evidence type="ECO:0000256" key="12">
    <source>
        <dbReference type="ARBA" id="ARBA00022840"/>
    </source>
</evidence>
<gene>
    <name evidence="22" type="primary">LOC117235248</name>
</gene>
<evidence type="ECO:0000256" key="10">
    <source>
        <dbReference type="ARBA" id="ARBA00022801"/>
    </source>
</evidence>
<evidence type="ECO:0000256" key="9">
    <source>
        <dbReference type="ARBA" id="ARBA00022792"/>
    </source>
</evidence>
<evidence type="ECO:0000256" key="6">
    <source>
        <dbReference type="ARBA" id="ARBA00022692"/>
    </source>
</evidence>
<dbReference type="Pfam" id="PF01434">
    <property type="entry name" value="Peptidase_M41"/>
    <property type="match status" value="1"/>
</dbReference>
<dbReference type="HAMAP" id="MF_01458">
    <property type="entry name" value="FtsH"/>
    <property type="match status" value="1"/>
</dbReference>
<keyword evidence="16" id="KW-0496">Mitochondrion</keyword>
<evidence type="ECO:0000256" key="18">
    <source>
        <dbReference type="ARBA" id="ARBA00048778"/>
    </source>
</evidence>
<feature type="compositionally biased region" description="Basic and acidic residues" evidence="19">
    <location>
        <begin position="65"/>
        <end position="85"/>
    </location>
</feature>
<dbReference type="FunFam" id="1.20.58.760:FF:000003">
    <property type="entry name" value="AFG3-like AAA ATPase 2"/>
    <property type="match status" value="1"/>
</dbReference>
<dbReference type="GO" id="GO:0004222">
    <property type="term" value="F:metalloendopeptidase activity"/>
    <property type="evidence" value="ECO:0007669"/>
    <property type="project" value="InterPro"/>
</dbReference>
<dbReference type="KEGG" id="bvk:117235248"/>
<evidence type="ECO:0000256" key="13">
    <source>
        <dbReference type="ARBA" id="ARBA00022946"/>
    </source>
</evidence>
<evidence type="ECO:0000256" key="16">
    <source>
        <dbReference type="ARBA" id="ARBA00023128"/>
    </source>
</evidence>
<reference evidence="22" key="1">
    <citation type="submission" date="2025-08" db="UniProtKB">
        <authorList>
            <consortium name="RefSeq"/>
        </authorList>
    </citation>
    <scope>IDENTIFICATION</scope>
    <source>
        <tissue evidence="22">Muscle</tissue>
    </source>
</reference>
<dbReference type="SMART" id="SM00382">
    <property type="entry name" value="AAA"/>
    <property type="match status" value="1"/>
</dbReference>
<evidence type="ECO:0000256" key="8">
    <source>
        <dbReference type="ARBA" id="ARBA00022741"/>
    </source>
</evidence>
<comment type="cofactor">
    <cofactor evidence="1">
        <name>Zn(2+)</name>
        <dbReference type="ChEBI" id="CHEBI:29105"/>
    </cofactor>
</comment>
<evidence type="ECO:0000256" key="19">
    <source>
        <dbReference type="SAM" id="MobiDB-lite"/>
    </source>
</evidence>
<dbReference type="GO" id="GO:0008270">
    <property type="term" value="F:zinc ion binding"/>
    <property type="evidence" value="ECO:0007669"/>
    <property type="project" value="InterPro"/>
</dbReference>
<dbReference type="NCBIfam" id="TIGR01241">
    <property type="entry name" value="FtsH_fam"/>
    <property type="match status" value="1"/>
</dbReference>
<dbReference type="InterPro" id="IPR003959">
    <property type="entry name" value="ATPase_AAA_core"/>
</dbReference>
<evidence type="ECO:0000256" key="2">
    <source>
        <dbReference type="ARBA" id="ARBA00004448"/>
    </source>
</evidence>
<dbReference type="GO" id="GO:0016887">
    <property type="term" value="F:ATP hydrolysis activity"/>
    <property type="evidence" value="ECO:0007669"/>
    <property type="project" value="InterPro"/>
</dbReference>
<feature type="domain" description="AAA+ ATPase" evidence="20">
    <location>
        <begin position="333"/>
        <end position="472"/>
    </location>
</feature>
<dbReference type="PROSITE" id="PS00674">
    <property type="entry name" value="AAA"/>
    <property type="match status" value="1"/>
</dbReference>
<dbReference type="CTD" id="10939"/>
<dbReference type="AlphaFoldDB" id="A0A6J3KL61"/>
<dbReference type="FunFam" id="3.40.50.300:FF:000001">
    <property type="entry name" value="ATP-dependent zinc metalloprotease FtsH"/>
    <property type="match status" value="1"/>
</dbReference>
<dbReference type="RefSeq" id="XP_033353001.1">
    <property type="nucleotide sequence ID" value="XM_033497110.1"/>
</dbReference>
<comment type="similarity">
    <text evidence="4">In the N-terminal section; belongs to the AAA ATPase family.</text>
</comment>
<proteinExistence type="inferred from homology"/>
<dbReference type="Pfam" id="PF06480">
    <property type="entry name" value="FtsH_ext"/>
    <property type="match status" value="1"/>
</dbReference>
<name>A0A6J3KL61_9HYME</name>
<keyword evidence="10" id="KW-0378">Hydrolase</keyword>
<dbReference type="SUPFAM" id="SSF140990">
    <property type="entry name" value="FtsH protease domain-like"/>
    <property type="match status" value="1"/>
</dbReference>
<dbReference type="InterPro" id="IPR000642">
    <property type="entry name" value="Peptidase_M41"/>
</dbReference>
<dbReference type="CDD" id="cd19501">
    <property type="entry name" value="RecA-like_FtsH"/>
    <property type="match status" value="1"/>
</dbReference>
<keyword evidence="8" id="KW-0547">Nucleotide-binding</keyword>
<protein>
    <submittedName>
        <fullName evidence="22">AFG3-like protein 2</fullName>
    </submittedName>
</protein>
<evidence type="ECO:0000256" key="11">
    <source>
        <dbReference type="ARBA" id="ARBA00022833"/>
    </source>
</evidence>
<evidence type="ECO:0000313" key="21">
    <source>
        <dbReference type="Proteomes" id="UP000504631"/>
    </source>
</evidence>
<dbReference type="InterPro" id="IPR003593">
    <property type="entry name" value="AAA+_ATPase"/>
</dbReference>
<organism evidence="21 22">
    <name type="scientific">Bombus vosnesenskii</name>
    <dbReference type="NCBI Taxonomy" id="207650"/>
    <lineage>
        <taxon>Eukaryota</taxon>
        <taxon>Metazoa</taxon>
        <taxon>Ecdysozoa</taxon>
        <taxon>Arthropoda</taxon>
        <taxon>Hexapoda</taxon>
        <taxon>Insecta</taxon>
        <taxon>Pterygota</taxon>
        <taxon>Neoptera</taxon>
        <taxon>Endopterygota</taxon>
        <taxon>Hymenoptera</taxon>
        <taxon>Apocrita</taxon>
        <taxon>Aculeata</taxon>
        <taxon>Apoidea</taxon>
        <taxon>Anthophila</taxon>
        <taxon>Apidae</taxon>
        <taxon>Bombus</taxon>
        <taxon>Pyrobombus</taxon>
    </lineage>
</organism>
<keyword evidence="13" id="KW-0809">Transit peptide</keyword>
<feature type="compositionally biased region" description="Polar residues" evidence="19">
    <location>
        <begin position="791"/>
        <end position="803"/>
    </location>
</feature>
<dbReference type="InterPro" id="IPR037219">
    <property type="entry name" value="Peptidase_M41-like"/>
</dbReference>
<sequence length="803" mass="90772">MAHQLLYSTSKLERFVLNSVYKNANIFQLRRYLSLIRNSNETTTLEHLRNQWRLLCNEPPKGFEKFFKPKKDSGKTTEKITEKAKGGQSKEASQSQSSRAESQKSSTHSASSDKRTFSWEFKWNGGKKSFGDRKNEKLLFLGVTLMGLFYIYLQQLSNQATEITWKEFVTKYLDKGIVDKVEVINKQWVRVKLLPGNFANGQDTLWFNIGSVETFERNLENAQIELNIEPQNYLLVQYKDELELYHILKILPQVLMYGAIFYVFRKSAESLGKGRKGGLFGALMESTAKMVNSKDIGVRFKDVAGCEEAKIEIMEFVNFLKNPQQYIELGAKIPKGAMLTGPPGTGKTLLAKATAGEANVPFISVSGSEFLEMFVGVGPSRVRDMFALARKHAPCILFIDEIDAVGRKRGGRNFGGHSEQENTLNQLLVEMDGFNTTTNVVVLAATNRIDILDKALLRPGRFDRQIFVPAPDIKGRASIFKVHLKPLKITMDKDQLARKMASLTPGFTGADIANVCNEAALIAARDLSDNIYLKHFEQAIERVIAGMEKKTNVLQPEEKKTVAYHEAGHAVAGWFLRYADPLLKVSIIPRGKGLGYAQYLPHEQYLYTKEQLFDRMCMALGGRVSEEIFFGRITTGAQDDLQKVTANAYAQVIQYGMNEKVGNVSFQMPQQGEMTFDKPYSEHTAQLIDTEVRELIERAHTHTRDLLTKHKENVSKVAERLLKQEILSRDDMIELLGPRPFPEKSTYEQFVEGTGSFEEDTSLPKGLQEWNKSKKEEKKSESTDTPPQPVSGMSSQNQPQQRL</sequence>
<dbReference type="PANTHER" id="PTHR43655:SF2">
    <property type="entry name" value="AFG3 LIKE MATRIX AAA PEPTIDASE SUBUNIT 2, ISOFORM A"/>
    <property type="match status" value="1"/>
</dbReference>
<dbReference type="Proteomes" id="UP000504631">
    <property type="component" value="Unplaced"/>
</dbReference>
<dbReference type="GO" id="GO:0005745">
    <property type="term" value="C:m-AAA complex"/>
    <property type="evidence" value="ECO:0007669"/>
    <property type="project" value="UniProtKB-ARBA"/>
</dbReference>
<keyword evidence="5" id="KW-0645">Protease</keyword>
<feature type="region of interest" description="Disordered" evidence="19">
    <location>
        <begin position="65"/>
        <end position="111"/>
    </location>
</feature>
<comment type="subcellular location">
    <subcellularLocation>
        <location evidence="2">Mitochondrion inner membrane</location>
        <topology evidence="2">Multi-pass membrane protein</topology>
    </subcellularLocation>
</comment>
<evidence type="ECO:0000313" key="22">
    <source>
        <dbReference type="RefSeq" id="XP_033353001.1"/>
    </source>
</evidence>
<dbReference type="InterPro" id="IPR003960">
    <property type="entry name" value="ATPase_AAA_CS"/>
</dbReference>
<keyword evidence="12" id="KW-0067">ATP-binding</keyword>
<evidence type="ECO:0000256" key="1">
    <source>
        <dbReference type="ARBA" id="ARBA00001947"/>
    </source>
</evidence>
<dbReference type="InterPro" id="IPR050928">
    <property type="entry name" value="ATP-dep_Zn_Metalloprotease"/>
</dbReference>
<accession>A0A6J3KL61</accession>
<dbReference type="FunFam" id="1.10.8.60:FF:000019">
    <property type="entry name" value="AFG3-like AAA ATPase 2"/>
    <property type="match status" value="1"/>
</dbReference>
<dbReference type="Gene3D" id="3.40.1690.20">
    <property type="match status" value="1"/>
</dbReference>
<feature type="region of interest" description="Disordered" evidence="19">
    <location>
        <begin position="752"/>
        <end position="803"/>
    </location>
</feature>
<keyword evidence="7" id="KW-0479">Metal-binding</keyword>
<evidence type="ECO:0000256" key="15">
    <source>
        <dbReference type="ARBA" id="ARBA00023049"/>
    </source>
</evidence>
<evidence type="ECO:0000256" key="5">
    <source>
        <dbReference type="ARBA" id="ARBA00022670"/>
    </source>
</evidence>
<keyword evidence="11" id="KW-0862">Zinc</keyword>
<evidence type="ECO:0000256" key="4">
    <source>
        <dbReference type="ARBA" id="ARBA00010550"/>
    </source>
</evidence>
<dbReference type="Pfam" id="PF17862">
    <property type="entry name" value="AAA_lid_3"/>
    <property type="match status" value="1"/>
</dbReference>
<dbReference type="SUPFAM" id="SSF52540">
    <property type="entry name" value="P-loop containing nucleoside triphosphate hydrolases"/>
    <property type="match status" value="1"/>
</dbReference>
<evidence type="ECO:0000256" key="3">
    <source>
        <dbReference type="ARBA" id="ARBA00010044"/>
    </source>
</evidence>
<feature type="compositionally biased region" description="Basic and acidic residues" evidence="19">
    <location>
        <begin position="771"/>
        <end position="782"/>
    </location>
</feature>
<evidence type="ECO:0000256" key="14">
    <source>
        <dbReference type="ARBA" id="ARBA00022989"/>
    </source>
</evidence>
<dbReference type="GeneID" id="117235248"/>
<evidence type="ECO:0000256" key="7">
    <source>
        <dbReference type="ARBA" id="ARBA00022723"/>
    </source>
</evidence>
<dbReference type="InterPro" id="IPR041569">
    <property type="entry name" value="AAA_lid_3"/>
</dbReference>
<dbReference type="InterPro" id="IPR027417">
    <property type="entry name" value="P-loop_NTPase"/>
</dbReference>
<dbReference type="GO" id="GO:0005524">
    <property type="term" value="F:ATP binding"/>
    <property type="evidence" value="ECO:0007669"/>
    <property type="project" value="UniProtKB-KW"/>
</dbReference>
<keyword evidence="9" id="KW-0999">Mitochondrion inner membrane</keyword>
<evidence type="ECO:0000259" key="20">
    <source>
        <dbReference type="SMART" id="SM00382"/>
    </source>
</evidence>
<evidence type="ECO:0000256" key="17">
    <source>
        <dbReference type="ARBA" id="ARBA00023136"/>
    </source>
</evidence>
<keyword evidence="6" id="KW-0812">Transmembrane</keyword>
<dbReference type="Gene3D" id="3.40.50.300">
    <property type="entry name" value="P-loop containing nucleotide triphosphate hydrolases"/>
    <property type="match status" value="1"/>
</dbReference>
<comment type="similarity">
    <text evidence="3">In the C-terminal section; belongs to the peptidase M41 family.</text>
</comment>
<dbReference type="Gene3D" id="1.10.8.60">
    <property type="match status" value="1"/>
</dbReference>
<dbReference type="GO" id="GO:0034982">
    <property type="term" value="P:mitochondrial protein processing"/>
    <property type="evidence" value="ECO:0007669"/>
    <property type="project" value="TreeGrafter"/>
</dbReference>
<keyword evidence="21" id="KW-1185">Reference proteome</keyword>
<dbReference type="InterPro" id="IPR005936">
    <property type="entry name" value="FtsH"/>
</dbReference>
<keyword evidence="15" id="KW-0482">Metalloprotease</keyword>
<dbReference type="GO" id="GO:0004176">
    <property type="term" value="F:ATP-dependent peptidase activity"/>
    <property type="evidence" value="ECO:0007669"/>
    <property type="project" value="InterPro"/>
</dbReference>
<dbReference type="FunFam" id="3.40.1690.20:FF:000001">
    <property type="entry name" value="AFG3-like AAA ATPase 2"/>
    <property type="match status" value="1"/>
</dbReference>
<dbReference type="Pfam" id="PF00004">
    <property type="entry name" value="AAA"/>
    <property type="match status" value="1"/>
</dbReference>
<keyword evidence="17" id="KW-0472">Membrane</keyword>
<dbReference type="Gene3D" id="1.20.58.760">
    <property type="entry name" value="Peptidase M41"/>
    <property type="match status" value="1"/>
</dbReference>
<dbReference type="PANTHER" id="PTHR43655">
    <property type="entry name" value="ATP-DEPENDENT PROTEASE"/>
    <property type="match status" value="1"/>
</dbReference>
<comment type="catalytic activity">
    <reaction evidence="18">
        <text>ATP + H2O = ADP + phosphate + H(+)</text>
        <dbReference type="Rhea" id="RHEA:13065"/>
        <dbReference type="ChEBI" id="CHEBI:15377"/>
        <dbReference type="ChEBI" id="CHEBI:15378"/>
        <dbReference type="ChEBI" id="CHEBI:30616"/>
        <dbReference type="ChEBI" id="CHEBI:43474"/>
        <dbReference type="ChEBI" id="CHEBI:456216"/>
    </reaction>
    <physiologicalReaction direction="left-to-right" evidence="18">
        <dbReference type="Rhea" id="RHEA:13066"/>
    </physiologicalReaction>
</comment>
<feature type="compositionally biased region" description="Low complexity" evidence="19">
    <location>
        <begin position="89"/>
        <end position="106"/>
    </location>
</feature>
<keyword evidence="14" id="KW-1133">Transmembrane helix</keyword>
<dbReference type="InterPro" id="IPR011546">
    <property type="entry name" value="Pept_M41_FtsH_extracell"/>
</dbReference>